<proteinExistence type="inferred from homology"/>
<feature type="domain" description="PIH1D1/2/3 CS-like" evidence="2">
    <location>
        <begin position="246"/>
        <end position="314"/>
    </location>
</feature>
<dbReference type="KEGG" id="tru:101075746"/>
<dbReference type="PANTHER" id="PTHR22997">
    <property type="entry name" value="PIH1 DOMAIN-CONTAINING PROTEIN 1"/>
    <property type="match status" value="1"/>
</dbReference>
<dbReference type="Ensembl" id="ENSTRUT00000055688.2">
    <property type="protein sequence ID" value="ENSTRUP00000056436.2"/>
    <property type="gene ID" value="ENSTRUG00000023581.2"/>
</dbReference>
<dbReference type="GO" id="GO:0097255">
    <property type="term" value="C:R2TP complex"/>
    <property type="evidence" value="ECO:0007669"/>
    <property type="project" value="TreeGrafter"/>
</dbReference>
<dbReference type="GeneID" id="101075746"/>
<dbReference type="OrthoDB" id="545063at2759"/>
<protein>
    <submittedName>
        <fullName evidence="3">PIH1 domain containing 2</fullName>
    </submittedName>
</protein>
<evidence type="ECO:0000256" key="1">
    <source>
        <dbReference type="ARBA" id="ARBA00008511"/>
    </source>
</evidence>
<dbReference type="RefSeq" id="XP_003968573.2">
    <property type="nucleotide sequence ID" value="XM_003968524.3"/>
</dbReference>
<reference evidence="3" key="2">
    <citation type="submission" date="2025-08" db="UniProtKB">
        <authorList>
            <consortium name="Ensembl"/>
        </authorList>
    </citation>
    <scope>IDENTIFICATION</scope>
</reference>
<dbReference type="OMA" id="SCLCTEI"/>
<reference evidence="3 4" key="1">
    <citation type="journal article" date="2011" name="Genome Biol. Evol.">
        <title>Integration of the genetic map and genome assembly of fugu facilitates insights into distinct features of genome evolution in teleosts and mammals.</title>
        <authorList>
            <person name="Kai W."/>
            <person name="Kikuchi K."/>
            <person name="Tohari S."/>
            <person name="Chew A.K."/>
            <person name="Tay A."/>
            <person name="Fujiwara A."/>
            <person name="Hosoya S."/>
            <person name="Suetake H."/>
            <person name="Naruse K."/>
            <person name="Brenner S."/>
            <person name="Suzuki Y."/>
            <person name="Venkatesh B."/>
        </authorList>
    </citation>
    <scope>NUCLEOTIDE SEQUENCE [LARGE SCALE GENOMIC DNA]</scope>
</reference>
<dbReference type="InterPro" id="IPR050734">
    <property type="entry name" value="PIH1/Kintoun_subfamily"/>
</dbReference>
<dbReference type="STRING" id="31033.ENSTRUP00000056436"/>
<evidence type="ECO:0000313" key="3">
    <source>
        <dbReference type="Ensembl" id="ENSTRUP00000056436.2"/>
    </source>
</evidence>
<evidence type="ECO:0000313" key="4">
    <source>
        <dbReference type="Proteomes" id="UP000005226"/>
    </source>
</evidence>
<dbReference type="Pfam" id="PF18201">
    <property type="entry name" value="PIH1_CS"/>
    <property type="match status" value="1"/>
</dbReference>
<accession>A0A3B5KFF7</accession>
<dbReference type="CTD" id="120379"/>
<organism evidence="3 4">
    <name type="scientific">Takifugu rubripes</name>
    <name type="common">Japanese pufferfish</name>
    <name type="synonym">Fugu rubripes</name>
    <dbReference type="NCBI Taxonomy" id="31033"/>
    <lineage>
        <taxon>Eukaryota</taxon>
        <taxon>Metazoa</taxon>
        <taxon>Chordata</taxon>
        <taxon>Craniata</taxon>
        <taxon>Vertebrata</taxon>
        <taxon>Euteleostomi</taxon>
        <taxon>Actinopterygii</taxon>
        <taxon>Neopterygii</taxon>
        <taxon>Teleostei</taxon>
        <taxon>Neoteleostei</taxon>
        <taxon>Acanthomorphata</taxon>
        <taxon>Eupercaria</taxon>
        <taxon>Tetraodontiformes</taxon>
        <taxon>Tetradontoidea</taxon>
        <taxon>Tetraodontidae</taxon>
        <taxon>Takifugu</taxon>
    </lineage>
</organism>
<reference evidence="3" key="3">
    <citation type="submission" date="2025-09" db="UniProtKB">
        <authorList>
            <consortium name="Ensembl"/>
        </authorList>
    </citation>
    <scope>IDENTIFICATION</scope>
</reference>
<dbReference type="PANTHER" id="PTHR22997:SF6">
    <property type="entry name" value="PIH1 DOMAIN-CONTAINING PROTEIN 2"/>
    <property type="match status" value="1"/>
</dbReference>
<dbReference type="GeneTree" id="ENSGT00510000048581"/>
<dbReference type="GO" id="GO:0000492">
    <property type="term" value="P:box C/D snoRNP assembly"/>
    <property type="evidence" value="ECO:0007669"/>
    <property type="project" value="TreeGrafter"/>
</dbReference>
<dbReference type="InParanoid" id="A0A3B5KFF7"/>
<dbReference type="GO" id="GO:1990904">
    <property type="term" value="C:ribonucleoprotein complex"/>
    <property type="evidence" value="ECO:0007669"/>
    <property type="project" value="TreeGrafter"/>
</dbReference>
<dbReference type="GO" id="GO:0005737">
    <property type="term" value="C:cytoplasm"/>
    <property type="evidence" value="ECO:0007669"/>
    <property type="project" value="TreeGrafter"/>
</dbReference>
<name>A0A3B5KFF7_TAKRU</name>
<comment type="similarity">
    <text evidence="1">Belongs to the PIH1 family.</text>
</comment>
<evidence type="ECO:0000259" key="2">
    <source>
        <dbReference type="Pfam" id="PF18201"/>
    </source>
</evidence>
<keyword evidence="4" id="KW-1185">Reference proteome</keyword>
<dbReference type="InterPro" id="IPR041442">
    <property type="entry name" value="PIH1D1/2/3_CS-like"/>
</dbReference>
<dbReference type="AlphaFoldDB" id="A0A3B5KFF7"/>
<sequence>MTSAPVANGLLGQVGQLWSMLDELSENDPAGYRKLLETQMKEGADLRSPPELHCALRTEALEPGRGPLYINVCSWNRVPAPQDPSRPLPVCAGELESGTDEGRGGYTVLDVALNPAVLRDGNVENREVCALALRFAQKHYGLSVCQDFTVIGCSPNSSTDEIYRRLRFRQRPIASEPVKVSQTPAHLLRQISSFNAEKEGEDAAAQMIRGPSEGKRPDLIQVIATADAQPQQPRHRLQLETDGAGAARRVELTVELPKVSSVSECQLRISKDDILLEVEGLYCLLLDLPAAVDEDTASAIFNKKKQRLTLTVDVSDSRSALQNN</sequence>
<dbReference type="GO" id="GO:0006364">
    <property type="term" value="P:rRNA processing"/>
    <property type="evidence" value="ECO:0007669"/>
    <property type="project" value="TreeGrafter"/>
</dbReference>
<dbReference type="FunCoup" id="A0A3B5KFF7">
    <property type="interactions" value="284"/>
</dbReference>
<dbReference type="Proteomes" id="UP000005226">
    <property type="component" value="Chromosome 11"/>
</dbReference>
<gene>
    <name evidence="3" type="primary">pih1d2</name>
</gene>